<dbReference type="HOGENOM" id="CLU_016043_8_0_10"/>
<protein>
    <submittedName>
        <fullName evidence="6">NLP/P60 protein</fullName>
    </submittedName>
</protein>
<dbReference type="OrthoDB" id="9807055at2"/>
<dbReference type="Pfam" id="PF00877">
    <property type="entry name" value="NLPC_P60"/>
    <property type="match status" value="1"/>
</dbReference>
<dbReference type="RefSeq" id="WP_008505068.1">
    <property type="nucleotide sequence ID" value="NZ_CM001403.1"/>
</dbReference>
<evidence type="ECO:0000256" key="4">
    <source>
        <dbReference type="ARBA" id="ARBA00022807"/>
    </source>
</evidence>
<organism evidence="6 7">
    <name type="scientific">Mucilaginibacter paludis DSM 18603</name>
    <dbReference type="NCBI Taxonomy" id="714943"/>
    <lineage>
        <taxon>Bacteria</taxon>
        <taxon>Pseudomonadati</taxon>
        <taxon>Bacteroidota</taxon>
        <taxon>Sphingobacteriia</taxon>
        <taxon>Sphingobacteriales</taxon>
        <taxon>Sphingobacteriaceae</taxon>
        <taxon>Mucilaginibacter</taxon>
    </lineage>
</organism>
<evidence type="ECO:0000259" key="5">
    <source>
        <dbReference type="PROSITE" id="PS51935"/>
    </source>
</evidence>
<dbReference type="InterPro" id="IPR051202">
    <property type="entry name" value="Peptidase_C40"/>
</dbReference>
<reference evidence="6" key="1">
    <citation type="submission" date="2011-09" db="EMBL/GenBank/DDBJ databases">
        <title>The permanent draft genome of Mucilaginibacter paludis DSM 18603.</title>
        <authorList>
            <consortium name="US DOE Joint Genome Institute (JGI-PGF)"/>
            <person name="Lucas S."/>
            <person name="Han J."/>
            <person name="Lapidus A."/>
            <person name="Bruce D."/>
            <person name="Goodwin L."/>
            <person name="Pitluck S."/>
            <person name="Peters L."/>
            <person name="Kyrpides N."/>
            <person name="Mavromatis K."/>
            <person name="Ivanova N."/>
            <person name="Mikhailova N."/>
            <person name="Held B."/>
            <person name="Detter J.C."/>
            <person name="Tapia R."/>
            <person name="Han C."/>
            <person name="Land M."/>
            <person name="Hauser L."/>
            <person name="Markowitz V."/>
            <person name="Cheng J.-F."/>
            <person name="Hugenholtz P."/>
            <person name="Woyke T."/>
            <person name="Wu D."/>
            <person name="Tindall B."/>
            <person name="Brambilla E."/>
            <person name="Klenk H.-P."/>
            <person name="Eisen J.A."/>
        </authorList>
    </citation>
    <scope>NUCLEOTIDE SEQUENCE [LARGE SCALE GENOMIC DNA]</scope>
    <source>
        <strain evidence="6">DSM 18603</strain>
    </source>
</reference>
<dbReference type="GO" id="GO:0006508">
    <property type="term" value="P:proteolysis"/>
    <property type="evidence" value="ECO:0007669"/>
    <property type="project" value="UniProtKB-KW"/>
</dbReference>
<dbReference type="SUPFAM" id="SSF54001">
    <property type="entry name" value="Cysteine proteinases"/>
    <property type="match status" value="1"/>
</dbReference>
<dbReference type="PANTHER" id="PTHR47053">
    <property type="entry name" value="MUREIN DD-ENDOPEPTIDASE MEPH-RELATED"/>
    <property type="match status" value="1"/>
</dbReference>
<dbReference type="PANTHER" id="PTHR47053:SF1">
    <property type="entry name" value="MUREIN DD-ENDOPEPTIDASE MEPH-RELATED"/>
    <property type="match status" value="1"/>
</dbReference>
<evidence type="ECO:0000313" key="7">
    <source>
        <dbReference type="Proteomes" id="UP000002774"/>
    </source>
</evidence>
<evidence type="ECO:0000256" key="2">
    <source>
        <dbReference type="ARBA" id="ARBA00022670"/>
    </source>
</evidence>
<accession>H1YFW9</accession>
<sequence>MKCLLFSLLFTFNHFVKPLPKGDNVKIHPAATVCSPDDVCPDDLLYFAQTLIGTRYRSASSNPLYGFDCSGFVSYVFKYFNFSVPRSSCEFINVGEKVKLEDAKPGDIILFTGTSKKSRRIGHIGIITNNENDDVKFIHSTSGKEHGVTITTMDQSYKRRFVQIIRMLKQNEEPSI</sequence>
<keyword evidence="2" id="KW-0645">Protease</keyword>
<dbReference type="STRING" id="714943.Mucpa_1195"/>
<dbReference type="eggNOG" id="COG0791">
    <property type="taxonomic scope" value="Bacteria"/>
</dbReference>
<name>H1YFW9_9SPHI</name>
<dbReference type="EMBL" id="CM001403">
    <property type="protein sequence ID" value="EHQ25360.1"/>
    <property type="molecule type" value="Genomic_DNA"/>
</dbReference>
<dbReference type="PROSITE" id="PS51935">
    <property type="entry name" value="NLPC_P60"/>
    <property type="match status" value="1"/>
</dbReference>
<keyword evidence="4" id="KW-0788">Thiol protease</keyword>
<keyword evidence="3" id="KW-0378">Hydrolase</keyword>
<dbReference type="Proteomes" id="UP000002774">
    <property type="component" value="Chromosome"/>
</dbReference>
<evidence type="ECO:0000256" key="1">
    <source>
        <dbReference type="ARBA" id="ARBA00007074"/>
    </source>
</evidence>
<evidence type="ECO:0000313" key="6">
    <source>
        <dbReference type="EMBL" id="EHQ25360.1"/>
    </source>
</evidence>
<dbReference type="AlphaFoldDB" id="H1YFW9"/>
<feature type="domain" description="NlpC/P60" evidence="5">
    <location>
        <begin position="38"/>
        <end position="169"/>
    </location>
</feature>
<proteinExistence type="inferred from homology"/>
<dbReference type="InterPro" id="IPR038765">
    <property type="entry name" value="Papain-like_cys_pep_sf"/>
</dbReference>
<gene>
    <name evidence="6" type="ORF">Mucpa_1195</name>
</gene>
<keyword evidence="7" id="KW-1185">Reference proteome</keyword>
<dbReference type="GO" id="GO:0008234">
    <property type="term" value="F:cysteine-type peptidase activity"/>
    <property type="evidence" value="ECO:0007669"/>
    <property type="project" value="UniProtKB-KW"/>
</dbReference>
<dbReference type="Gene3D" id="3.90.1720.10">
    <property type="entry name" value="endopeptidase domain like (from Nostoc punctiforme)"/>
    <property type="match status" value="1"/>
</dbReference>
<dbReference type="InterPro" id="IPR000064">
    <property type="entry name" value="NLP_P60_dom"/>
</dbReference>
<evidence type="ECO:0000256" key="3">
    <source>
        <dbReference type="ARBA" id="ARBA00022801"/>
    </source>
</evidence>
<comment type="similarity">
    <text evidence="1">Belongs to the peptidase C40 family.</text>
</comment>